<evidence type="ECO:0000313" key="3">
    <source>
        <dbReference type="Proteomes" id="UP000215335"/>
    </source>
</evidence>
<dbReference type="GO" id="GO:0006313">
    <property type="term" value="P:DNA transposition"/>
    <property type="evidence" value="ECO:0007669"/>
    <property type="project" value="InterPro"/>
</dbReference>
<proteinExistence type="predicted"/>
<dbReference type="SUPFAM" id="SSF46689">
    <property type="entry name" value="Homeodomain-like"/>
    <property type="match status" value="1"/>
</dbReference>
<name>A0A232F1K6_9HYME</name>
<comment type="subcellular location">
    <subcellularLocation>
        <location evidence="1">Nucleus</location>
    </subcellularLocation>
</comment>
<sequence>MAQIKRKMNYYSEEIKSKLLQEMEQGKTLALVARENGIRESTIRGWRDKRAQSGVNAKLVKPKRRLNCASQCRDDKADAASTSPIPGDHITSASITATSSLIKEKSTTNLWEAEINGLIALYKLKHGDDKYLPKFIANLSHHPRFKNS</sequence>
<dbReference type="Proteomes" id="UP000215335">
    <property type="component" value="Unassembled WGS sequence"/>
</dbReference>
<evidence type="ECO:0000256" key="1">
    <source>
        <dbReference type="ARBA" id="ARBA00004123"/>
    </source>
</evidence>
<dbReference type="GO" id="GO:0004803">
    <property type="term" value="F:transposase activity"/>
    <property type="evidence" value="ECO:0007669"/>
    <property type="project" value="InterPro"/>
</dbReference>
<protein>
    <submittedName>
        <fullName evidence="2">Uncharacterized protein</fullName>
    </submittedName>
</protein>
<evidence type="ECO:0000313" key="2">
    <source>
        <dbReference type="EMBL" id="OXU24390.1"/>
    </source>
</evidence>
<keyword evidence="3" id="KW-1185">Reference proteome</keyword>
<dbReference type="Gene3D" id="1.10.10.10">
    <property type="entry name" value="Winged helix-like DNA-binding domain superfamily/Winged helix DNA-binding domain"/>
    <property type="match status" value="1"/>
</dbReference>
<dbReference type="Pfam" id="PF01527">
    <property type="entry name" value="HTH_Tnp_1"/>
    <property type="match status" value="1"/>
</dbReference>
<dbReference type="InterPro" id="IPR009057">
    <property type="entry name" value="Homeodomain-like_sf"/>
</dbReference>
<dbReference type="EMBL" id="NNAY01001314">
    <property type="protein sequence ID" value="OXU24390.1"/>
    <property type="molecule type" value="Genomic_DNA"/>
</dbReference>
<gene>
    <name evidence="2" type="ORF">TSAR_010296</name>
</gene>
<organism evidence="2 3">
    <name type="scientific">Trichomalopsis sarcophagae</name>
    <dbReference type="NCBI Taxonomy" id="543379"/>
    <lineage>
        <taxon>Eukaryota</taxon>
        <taxon>Metazoa</taxon>
        <taxon>Ecdysozoa</taxon>
        <taxon>Arthropoda</taxon>
        <taxon>Hexapoda</taxon>
        <taxon>Insecta</taxon>
        <taxon>Pterygota</taxon>
        <taxon>Neoptera</taxon>
        <taxon>Endopterygota</taxon>
        <taxon>Hymenoptera</taxon>
        <taxon>Apocrita</taxon>
        <taxon>Proctotrupomorpha</taxon>
        <taxon>Chalcidoidea</taxon>
        <taxon>Pteromalidae</taxon>
        <taxon>Pteromalinae</taxon>
        <taxon>Trichomalopsis</taxon>
    </lineage>
</organism>
<dbReference type="InterPro" id="IPR002514">
    <property type="entry name" value="Transposase_8"/>
</dbReference>
<comment type="caution">
    <text evidence="2">The sequence shown here is derived from an EMBL/GenBank/DDBJ whole genome shotgun (WGS) entry which is preliminary data.</text>
</comment>
<reference evidence="2 3" key="1">
    <citation type="journal article" date="2017" name="Curr. Biol.">
        <title>The Evolution of Venom by Co-option of Single-Copy Genes.</title>
        <authorList>
            <person name="Martinson E.O."/>
            <person name="Mrinalini"/>
            <person name="Kelkar Y.D."/>
            <person name="Chang C.H."/>
            <person name="Werren J.H."/>
        </authorList>
    </citation>
    <scope>NUCLEOTIDE SEQUENCE [LARGE SCALE GENOMIC DNA]</scope>
    <source>
        <strain evidence="2 3">Alberta</strain>
        <tissue evidence="2">Whole body</tissue>
    </source>
</reference>
<dbReference type="AlphaFoldDB" id="A0A232F1K6"/>
<dbReference type="InterPro" id="IPR036388">
    <property type="entry name" value="WH-like_DNA-bd_sf"/>
</dbReference>
<dbReference type="GO" id="GO:0005634">
    <property type="term" value="C:nucleus"/>
    <property type="evidence" value="ECO:0007669"/>
    <property type="project" value="UniProtKB-SubCell"/>
</dbReference>
<dbReference type="GO" id="GO:0003677">
    <property type="term" value="F:DNA binding"/>
    <property type="evidence" value="ECO:0007669"/>
    <property type="project" value="InterPro"/>
</dbReference>
<accession>A0A232F1K6</accession>